<dbReference type="GO" id="GO:0003677">
    <property type="term" value="F:DNA binding"/>
    <property type="evidence" value="ECO:0007669"/>
    <property type="project" value="InterPro"/>
</dbReference>
<gene>
    <name evidence="3" type="ORF">HGA05_05245</name>
</gene>
<protein>
    <submittedName>
        <fullName evidence="3">Helix-turn-helix transcriptional regulator</fullName>
    </submittedName>
</protein>
<reference evidence="3 4" key="1">
    <citation type="submission" date="2020-04" db="EMBL/GenBank/DDBJ databases">
        <title>MicrobeNet Type strains.</title>
        <authorList>
            <person name="Nicholson A.C."/>
        </authorList>
    </citation>
    <scope>NUCLEOTIDE SEQUENCE [LARGE SCALE GENOMIC DNA]</scope>
    <source>
        <strain evidence="3 4">ATCC BAA-14</strain>
    </source>
</reference>
<evidence type="ECO:0000313" key="3">
    <source>
        <dbReference type="EMBL" id="NKY00971.1"/>
    </source>
</evidence>
<evidence type="ECO:0000259" key="2">
    <source>
        <dbReference type="PROSITE" id="PS50943"/>
    </source>
</evidence>
<feature type="domain" description="HTH cro/C1-type" evidence="2">
    <location>
        <begin position="68"/>
        <end position="100"/>
    </location>
</feature>
<sequence length="186" mass="20216">MTSRGDERPAGSTTGALDKDKPVDTDPGLFARRLEELFRTVPGPNGRAYSAKAIAARSTERGFRLGESYLSQLRSGKAKSPSFRTVEGIAAAFGVDVHYFLEDRAAQRTRDEIDLMRLQADTNVQLAAFRLAGLSSDSVTVVNELIKVLREQQGLPKDPPDIVAAGLTEEQADARLRVVGGKEIED</sequence>
<proteinExistence type="predicted"/>
<dbReference type="AlphaFoldDB" id="A0A846WKX1"/>
<dbReference type="SUPFAM" id="SSF47413">
    <property type="entry name" value="lambda repressor-like DNA-binding domains"/>
    <property type="match status" value="1"/>
</dbReference>
<dbReference type="Gene3D" id="1.10.260.40">
    <property type="entry name" value="lambda repressor-like DNA-binding domains"/>
    <property type="match status" value="1"/>
</dbReference>
<comment type="caution">
    <text evidence="3">The sequence shown here is derived from an EMBL/GenBank/DDBJ whole genome shotgun (WGS) entry which is preliminary data.</text>
</comment>
<evidence type="ECO:0000256" key="1">
    <source>
        <dbReference type="SAM" id="MobiDB-lite"/>
    </source>
</evidence>
<accession>A0A846WKX1</accession>
<name>A0A846WKX1_9ACTN</name>
<organism evidence="3 4">
    <name type="scientific">Gordonia polyisoprenivorans</name>
    <dbReference type="NCBI Taxonomy" id="84595"/>
    <lineage>
        <taxon>Bacteria</taxon>
        <taxon>Bacillati</taxon>
        <taxon>Actinomycetota</taxon>
        <taxon>Actinomycetes</taxon>
        <taxon>Mycobacteriales</taxon>
        <taxon>Gordoniaceae</taxon>
        <taxon>Gordonia</taxon>
    </lineage>
</organism>
<dbReference type="Proteomes" id="UP000563898">
    <property type="component" value="Unassembled WGS sequence"/>
</dbReference>
<dbReference type="InterPro" id="IPR001387">
    <property type="entry name" value="Cro/C1-type_HTH"/>
</dbReference>
<dbReference type="InterPro" id="IPR010982">
    <property type="entry name" value="Lambda_DNA-bd_dom_sf"/>
</dbReference>
<evidence type="ECO:0000313" key="4">
    <source>
        <dbReference type="Proteomes" id="UP000563898"/>
    </source>
</evidence>
<dbReference type="RefSeq" id="WP_006369144.1">
    <property type="nucleotide sequence ID" value="NZ_CP073075.1"/>
</dbReference>
<dbReference type="EMBL" id="JAAXPC010000002">
    <property type="protein sequence ID" value="NKY00971.1"/>
    <property type="molecule type" value="Genomic_DNA"/>
</dbReference>
<dbReference type="PROSITE" id="PS50943">
    <property type="entry name" value="HTH_CROC1"/>
    <property type="match status" value="1"/>
</dbReference>
<feature type="region of interest" description="Disordered" evidence="1">
    <location>
        <begin position="1"/>
        <end position="27"/>
    </location>
</feature>